<keyword evidence="10" id="KW-1015">Disulfide bond</keyword>
<evidence type="ECO:0000256" key="11">
    <source>
        <dbReference type="ARBA" id="ARBA00023180"/>
    </source>
</evidence>
<keyword evidence="6 13" id="KW-0812">Transmembrane</keyword>
<comment type="subcellular location">
    <subcellularLocation>
        <location evidence="2">Cell membrane</location>
        <location evidence="2">Sarcolemma</location>
        <topology evidence="2">Single-pass type II membrane protein</topology>
    </subcellularLocation>
    <subcellularLocation>
        <location evidence="1">Cytoplasm</location>
        <location evidence="1">Cytoskeleton</location>
    </subcellularLocation>
</comment>
<keyword evidence="7" id="KW-0735">Signal-anchor</keyword>
<dbReference type="InterPro" id="IPR006875">
    <property type="entry name" value="Sarcoglycan"/>
</dbReference>
<sequence>MENFPSYQRTLDEPIWGRSNYDVHHHSAAPIQSSSVLSQQPCPHHTTVVHSSVKPPAESEIYKVGIYGWRKRCLYFFICALTIIVILNLMVTVWLLRVLDISQEGMGAMKIGDDSLRIVGEAQFERPVRFNELSTSEGGTLKIESFEGVNIIARNITAHQTAALNMKSDGKTEAICDQFEIWDNSKKKIFFANSKEVGMKLENLHILDDGGSIFEGAIQTDLVRPLSNKPLSLESPTRSLKLDAGQDIEFNSAAGEIHISSLNDITLSSKKGSIRLESNAIFISGLPKFEGRVGVSHYQLCMCDNGRLFLSAQGADCRAESPICG</sequence>
<dbReference type="STRING" id="451379.A0A0N5AU03"/>
<evidence type="ECO:0000256" key="5">
    <source>
        <dbReference type="ARBA" id="ARBA00022490"/>
    </source>
</evidence>
<evidence type="ECO:0000256" key="8">
    <source>
        <dbReference type="ARBA" id="ARBA00022989"/>
    </source>
</evidence>
<organism evidence="14 15">
    <name type="scientific">Syphacia muris</name>
    <dbReference type="NCBI Taxonomy" id="451379"/>
    <lineage>
        <taxon>Eukaryota</taxon>
        <taxon>Metazoa</taxon>
        <taxon>Ecdysozoa</taxon>
        <taxon>Nematoda</taxon>
        <taxon>Chromadorea</taxon>
        <taxon>Rhabditida</taxon>
        <taxon>Spirurina</taxon>
        <taxon>Oxyuridomorpha</taxon>
        <taxon>Oxyuroidea</taxon>
        <taxon>Oxyuridae</taxon>
        <taxon>Syphacia</taxon>
    </lineage>
</organism>
<keyword evidence="11" id="KW-0325">Glycoprotein</keyword>
<keyword evidence="4" id="KW-1003">Cell membrane</keyword>
<evidence type="ECO:0000313" key="14">
    <source>
        <dbReference type="Proteomes" id="UP000046393"/>
    </source>
</evidence>
<dbReference type="Pfam" id="PF04790">
    <property type="entry name" value="Sarcoglycan_1"/>
    <property type="match status" value="1"/>
</dbReference>
<dbReference type="PANTHER" id="PTHR12939">
    <property type="entry name" value="SARCOGLYCAN"/>
    <property type="match status" value="1"/>
</dbReference>
<dbReference type="GO" id="GO:0042383">
    <property type="term" value="C:sarcolemma"/>
    <property type="evidence" value="ECO:0007669"/>
    <property type="project" value="UniProtKB-SubCell"/>
</dbReference>
<evidence type="ECO:0000256" key="9">
    <source>
        <dbReference type="ARBA" id="ARBA00023136"/>
    </source>
</evidence>
<dbReference type="GO" id="GO:0005856">
    <property type="term" value="C:cytoskeleton"/>
    <property type="evidence" value="ECO:0007669"/>
    <property type="project" value="UniProtKB-SubCell"/>
</dbReference>
<dbReference type="WBParaSite" id="SMUV_0000832401-mRNA-1">
    <property type="protein sequence ID" value="SMUV_0000832401-mRNA-1"/>
    <property type="gene ID" value="SMUV_0000832401"/>
</dbReference>
<keyword evidence="12" id="KW-0206">Cytoskeleton</keyword>
<protein>
    <submittedName>
        <fullName evidence="15">Beta-sarcoglycan</fullName>
    </submittedName>
</protein>
<dbReference type="AlphaFoldDB" id="A0A0N5AU03"/>
<evidence type="ECO:0000256" key="1">
    <source>
        <dbReference type="ARBA" id="ARBA00004245"/>
    </source>
</evidence>
<dbReference type="InterPro" id="IPR039972">
    <property type="entry name" value="Sarcoglycan_gamma/delta/zeta"/>
</dbReference>
<evidence type="ECO:0000256" key="10">
    <source>
        <dbReference type="ARBA" id="ARBA00023157"/>
    </source>
</evidence>
<dbReference type="PANTHER" id="PTHR12939:SF10">
    <property type="entry name" value="EG:4F1.1 PROTEIN"/>
    <property type="match status" value="1"/>
</dbReference>
<keyword evidence="8 13" id="KW-1133">Transmembrane helix</keyword>
<keyword evidence="9 13" id="KW-0472">Membrane</keyword>
<keyword evidence="5" id="KW-0963">Cytoplasm</keyword>
<evidence type="ECO:0000256" key="13">
    <source>
        <dbReference type="SAM" id="Phobius"/>
    </source>
</evidence>
<feature type="transmembrane region" description="Helical" evidence="13">
    <location>
        <begin position="73"/>
        <end position="96"/>
    </location>
</feature>
<evidence type="ECO:0000313" key="15">
    <source>
        <dbReference type="WBParaSite" id="SMUV_0000832401-mRNA-1"/>
    </source>
</evidence>
<evidence type="ECO:0000256" key="3">
    <source>
        <dbReference type="ARBA" id="ARBA00007574"/>
    </source>
</evidence>
<reference evidence="15" key="1">
    <citation type="submission" date="2017-02" db="UniProtKB">
        <authorList>
            <consortium name="WormBaseParasite"/>
        </authorList>
    </citation>
    <scope>IDENTIFICATION</scope>
</reference>
<dbReference type="Proteomes" id="UP000046393">
    <property type="component" value="Unplaced"/>
</dbReference>
<evidence type="ECO:0000256" key="7">
    <source>
        <dbReference type="ARBA" id="ARBA00022968"/>
    </source>
</evidence>
<evidence type="ECO:0000256" key="2">
    <source>
        <dbReference type="ARBA" id="ARBA00004274"/>
    </source>
</evidence>
<evidence type="ECO:0000256" key="4">
    <source>
        <dbReference type="ARBA" id="ARBA00022475"/>
    </source>
</evidence>
<evidence type="ECO:0000256" key="12">
    <source>
        <dbReference type="ARBA" id="ARBA00023212"/>
    </source>
</evidence>
<keyword evidence="14" id="KW-1185">Reference proteome</keyword>
<dbReference type="GO" id="GO:0016012">
    <property type="term" value="C:sarcoglycan complex"/>
    <property type="evidence" value="ECO:0007669"/>
    <property type="project" value="InterPro"/>
</dbReference>
<name>A0A0N5AU03_9BILA</name>
<proteinExistence type="inferred from homology"/>
<comment type="similarity">
    <text evidence="3">Belongs to the sarcoglycan beta/delta/gamma/zeta family.</text>
</comment>
<accession>A0A0N5AU03</accession>
<evidence type="ECO:0000256" key="6">
    <source>
        <dbReference type="ARBA" id="ARBA00022692"/>
    </source>
</evidence>